<dbReference type="Pfam" id="PF07833">
    <property type="entry name" value="Cu_amine_oxidN1"/>
    <property type="match status" value="1"/>
</dbReference>
<dbReference type="eggNOG" id="COG0860">
    <property type="taxonomic scope" value="Bacteria"/>
</dbReference>
<evidence type="ECO:0000313" key="3">
    <source>
        <dbReference type="EMBL" id="KNY25297.1"/>
    </source>
</evidence>
<evidence type="ECO:0000256" key="1">
    <source>
        <dbReference type="ARBA" id="ARBA00022801"/>
    </source>
</evidence>
<dbReference type="AlphaFoldDB" id="A0A0L6JIL8"/>
<sequence length="347" mass="37992" precursor="true">MKKRVFALIISFIILVAALPAYSYNIKDIQLVVNGQNISLNAQPVLINGRILVPARIAVESMGGYLDWYAKEGRIVAKRDNLKLTMYSGGYKAYCGNSTIKMDVPPVLKNGTVMLPIRFIAENFGYPVKYDAVNGRVIVGNGDSSSGNSRGDDRGGNINFSNYKVVIDAGHGGYETGAIVSGVYEKDLNLAIAKKLNTLLKNSGVKTYMTRTTDRRVGLYERSGLANSVNADLFISIHNNTQWQKSIKGSMTLYYPNGVSKNGLNGYKFASIVQKNLNSKLGTDNKGVIQRPNLAVLRTSKMPAVLVEVGYMTNRTELGKLLTDSYKEKAAVVLKDSVLEALKNINK</sequence>
<protein>
    <submittedName>
        <fullName evidence="3">Cell wall hydrolase/autolysin</fullName>
    </submittedName>
</protein>
<dbReference type="InterPro" id="IPR036582">
    <property type="entry name" value="Mao_N_sf"/>
</dbReference>
<reference evidence="4" key="1">
    <citation type="submission" date="2015-07" db="EMBL/GenBank/DDBJ databases">
        <title>Near-Complete Genome Sequence of the Cellulolytic Bacterium Bacteroides (Pseudobacteroides) cellulosolvens ATCC 35603.</title>
        <authorList>
            <person name="Dassa B."/>
            <person name="Utturkar S.M."/>
            <person name="Klingeman D.M."/>
            <person name="Hurt R.A."/>
            <person name="Keller M."/>
            <person name="Xu J."/>
            <person name="Reddy Y.H.K."/>
            <person name="Borovok I."/>
            <person name="Grinberg I.R."/>
            <person name="Lamed R."/>
            <person name="Zhivin O."/>
            <person name="Bayer E.A."/>
            <person name="Brown S.D."/>
        </authorList>
    </citation>
    <scope>NUCLEOTIDE SEQUENCE [LARGE SCALE GENOMIC DNA]</scope>
    <source>
        <strain evidence="4">DSM 2933</strain>
    </source>
</reference>
<keyword evidence="4" id="KW-1185">Reference proteome</keyword>
<accession>A0A0L6JIL8</accession>
<dbReference type="OrthoDB" id="9806267at2"/>
<dbReference type="SUPFAM" id="SSF53187">
    <property type="entry name" value="Zn-dependent exopeptidases"/>
    <property type="match status" value="1"/>
</dbReference>
<evidence type="ECO:0000259" key="2">
    <source>
        <dbReference type="SMART" id="SM00646"/>
    </source>
</evidence>
<dbReference type="SUPFAM" id="SSF55383">
    <property type="entry name" value="Copper amine oxidase, domain N"/>
    <property type="match status" value="1"/>
</dbReference>
<dbReference type="RefSeq" id="WP_036943979.1">
    <property type="nucleotide sequence ID" value="NZ_JQKC01000024.1"/>
</dbReference>
<dbReference type="PANTHER" id="PTHR30404">
    <property type="entry name" value="N-ACETYLMURAMOYL-L-ALANINE AMIDASE"/>
    <property type="match status" value="1"/>
</dbReference>
<evidence type="ECO:0000313" key="4">
    <source>
        <dbReference type="Proteomes" id="UP000036923"/>
    </source>
</evidence>
<dbReference type="Proteomes" id="UP000036923">
    <property type="component" value="Unassembled WGS sequence"/>
</dbReference>
<dbReference type="Gene3D" id="3.30.457.10">
    <property type="entry name" value="Copper amine oxidase-like, N-terminal domain"/>
    <property type="match status" value="1"/>
</dbReference>
<keyword evidence="1 3" id="KW-0378">Hydrolase</keyword>
<feature type="domain" description="MurNAc-LAA" evidence="2">
    <location>
        <begin position="223"/>
        <end position="343"/>
    </location>
</feature>
<dbReference type="CDD" id="cd02696">
    <property type="entry name" value="MurNAc-LAA"/>
    <property type="match status" value="1"/>
</dbReference>
<dbReference type="EMBL" id="LGTC01000001">
    <property type="protein sequence ID" value="KNY25297.1"/>
    <property type="molecule type" value="Genomic_DNA"/>
</dbReference>
<dbReference type="eggNOG" id="COG3858">
    <property type="taxonomic scope" value="Bacteria"/>
</dbReference>
<dbReference type="InterPro" id="IPR002508">
    <property type="entry name" value="MurNAc-LAA_cat"/>
</dbReference>
<dbReference type="Gene3D" id="3.40.630.40">
    <property type="entry name" value="Zn-dependent exopeptidases"/>
    <property type="match status" value="1"/>
</dbReference>
<dbReference type="Pfam" id="PF01520">
    <property type="entry name" value="Amidase_3"/>
    <property type="match status" value="1"/>
</dbReference>
<comment type="caution">
    <text evidence="3">The sequence shown here is derived from an EMBL/GenBank/DDBJ whole genome shotgun (WGS) entry which is preliminary data.</text>
</comment>
<dbReference type="SMART" id="SM00646">
    <property type="entry name" value="Ami_3"/>
    <property type="match status" value="1"/>
</dbReference>
<proteinExistence type="predicted"/>
<dbReference type="GO" id="GO:0030288">
    <property type="term" value="C:outer membrane-bounded periplasmic space"/>
    <property type="evidence" value="ECO:0007669"/>
    <property type="project" value="TreeGrafter"/>
</dbReference>
<dbReference type="STRING" id="398512.Bccel_0557"/>
<dbReference type="GO" id="GO:0009253">
    <property type="term" value="P:peptidoglycan catabolic process"/>
    <property type="evidence" value="ECO:0007669"/>
    <property type="project" value="InterPro"/>
</dbReference>
<organism evidence="3 4">
    <name type="scientific">Pseudobacteroides cellulosolvens ATCC 35603 = DSM 2933</name>
    <dbReference type="NCBI Taxonomy" id="398512"/>
    <lineage>
        <taxon>Bacteria</taxon>
        <taxon>Bacillati</taxon>
        <taxon>Bacillota</taxon>
        <taxon>Clostridia</taxon>
        <taxon>Eubacteriales</taxon>
        <taxon>Oscillospiraceae</taxon>
        <taxon>Pseudobacteroides</taxon>
    </lineage>
</organism>
<dbReference type="InterPro" id="IPR050695">
    <property type="entry name" value="N-acetylmuramoyl_amidase_3"/>
</dbReference>
<dbReference type="PATRIC" id="fig|398512.5.peg.576"/>
<dbReference type="GO" id="GO:0008745">
    <property type="term" value="F:N-acetylmuramoyl-L-alanine amidase activity"/>
    <property type="evidence" value="ECO:0007669"/>
    <property type="project" value="InterPro"/>
</dbReference>
<name>A0A0L6JIL8_9FIRM</name>
<gene>
    <name evidence="3" type="ORF">Bccel_0557</name>
</gene>
<dbReference type="PANTHER" id="PTHR30404:SF0">
    <property type="entry name" value="N-ACETYLMURAMOYL-L-ALANINE AMIDASE AMIC"/>
    <property type="match status" value="1"/>
</dbReference>
<dbReference type="InterPro" id="IPR012854">
    <property type="entry name" value="Cu_amine_oxidase-like_N"/>
</dbReference>